<protein>
    <submittedName>
        <fullName evidence="2">Enamine deaminase RidA (YjgF/YER057c/UK114 family)</fullName>
    </submittedName>
</protein>
<dbReference type="AlphaFoldDB" id="A0A562UQI2"/>
<dbReference type="PANTHER" id="PTHR11803">
    <property type="entry name" value="2-IMINOBUTANOATE/2-IMINOPROPANOATE DEAMINASE RIDA"/>
    <property type="match status" value="1"/>
</dbReference>
<dbReference type="Proteomes" id="UP000321617">
    <property type="component" value="Unassembled WGS sequence"/>
</dbReference>
<dbReference type="Pfam" id="PF01042">
    <property type="entry name" value="Ribonuc_L-PSP"/>
    <property type="match status" value="1"/>
</dbReference>
<comment type="similarity">
    <text evidence="1">Belongs to the RutC family.</text>
</comment>
<evidence type="ECO:0000313" key="3">
    <source>
        <dbReference type="Proteomes" id="UP000321617"/>
    </source>
</evidence>
<dbReference type="CDD" id="cd00448">
    <property type="entry name" value="YjgF_YER057c_UK114_family"/>
    <property type="match status" value="1"/>
</dbReference>
<accession>A0A562UQI2</accession>
<dbReference type="EMBL" id="VLLL01000009">
    <property type="protein sequence ID" value="TWJ07871.1"/>
    <property type="molecule type" value="Genomic_DNA"/>
</dbReference>
<dbReference type="SUPFAM" id="SSF55298">
    <property type="entry name" value="YjgF-like"/>
    <property type="match status" value="1"/>
</dbReference>
<proteinExistence type="inferred from homology"/>
<dbReference type="GO" id="GO:0005829">
    <property type="term" value="C:cytosol"/>
    <property type="evidence" value="ECO:0007669"/>
    <property type="project" value="TreeGrafter"/>
</dbReference>
<sequence>MQITFDDPPGVWLPAGRYSQVARVDVGTGALLFVSGQVAVDESGELVGPDDMTAQAHAVMRSLSTVLAAHGGTLADVVNIRSFLTDLGRLAEYGAVRRGYLGDDLPTSTTVEVGRLFVPGALLEVEVVAAIPH</sequence>
<name>A0A562UQI2_9ACTN</name>
<reference evidence="2 3" key="1">
    <citation type="journal article" date="2013" name="Stand. Genomic Sci.">
        <title>Genomic Encyclopedia of Type Strains, Phase I: The one thousand microbial genomes (KMG-I) project.</title>
        <authorList>
            <person name="Kyrpides N.C."/>
            <person name="Woyke T."/>
            <person name="Eisen J.A."/>
            <person name="Garrity G."/>
            <person name="Lilburn T.G."/>
            <person name="Beck B.J."/>
            <person name="Whitman W.B."/>
            <person name="Hugenholtz P."/>
            <person name="Klenk H.P."/>
        </authorList>
    </citation>
    <scope>NUCLEOTIDE SEQUENCE [LARGE SCALE GENOMIC DNA]</scope>
    <source>
        <strain evidence="2 3">DSM 45044</strain>
    </source>
</reference>
<evidence type="ECO:0000313" key="2">
    <source>
        <dbReference type="EMBL" id="TWJ07871.1"/>
    </source>
</evidence>
<dbReference type="RefSeq" id="WP_147143140.1">
    <property type="nucleotide sequence ID" value="NZ_BAABIJ010000005.1"/>
</dbReference>
<dbReference type="PANTHER" id="PTHR11803:SF58">
    <property type="entry name" value="PROTEIN HMF1-RELATED"/>
    <property type="match status" value="1"/>
</dbReference>
<comment type="caution">
    <text evidence="2">The sequence shown here is derived from an EMBL/GenBank/DDBJ whole genome shotgun (WGS) entry which is preliminary data.</text>
</comment>
<dbReference type="InterPro" id="IPR006175">
    <property type="entry name" value="YjgF/YER057c/UK114"/>
</dbReference>
<gene>
    <name evidence="2" type="ORF">LX16_4652</name>
</gene>
<dbReference type="InterPro" id="IPR035959">
    <property type="entry name" value="RutC-like_sf"/>
</dbReference>
<dbReference type="Gene3D" id="3.30.1330.40">
    <property type="entry name" value="RutC-like"/>
    <property type="match status" value="1"/>
</dbReference>
<dbReference type="GO" id="GO:0019239">
    <property type="term" value="F:deaminase activity"/>
    <property type="evidence" value="ECO:0007669"/>
    <property type="project" value="TreeGrafter"/>
</dbReference>
<organism evidence="2 3">
    <name type="scientific">Stackebrandtia albiflava</name>
    <dbReference type="NCBI Taxonomy" id="406432"/>
    <lineage>
        <taxon>Bacteria</taxon>
        <taxon>Bacillati</taxon>
        <taxon>Actinomycetota</taxon>
        <taxon>Actinomycetes</taxon>
        <taxon>Glycomycetales</taxon>
        <taxon>Glycomycetaceae</taxon>
        <taxon>Stackebrandtia</taxon>
    </lineage>
</organism>
<evidence type="ECO:0000256" key="1">
    <source>
        <dbReference type="ARBA" id="ARBA00010552"/>
    </source>
</evidence>
<dbReference type="OrthoDB" id="3185659at2"/>
<keyword evidence="3" id="KW-1185">Reference proteome</keyword>